<comment type="caution">
    <text evidence="4">The sequence shown here is derived from an EMBL/GenBank/DDBJ whole genome shotgun (WGS) entry which is preliminary data.</text>
</comment>
<dbReference type="PANTHER" id="PTHR43877:SF2">
    <property type="entry name" value="AMINOALKYLPHOSPHONATE N-ACETYLTRANSFERASE-RELATED"/>
    <property type="match status" value="1"/>
</dbReference>
<dbReference type="InterPro" id="IPR050832">
    <property type="entry name" value="Bact_Acetyltransf"/>
</dbReference>
<keyword evidence="2" id="KW-0012">Acyltransferase</keyword>
<dbReference type="Pfam" id="PF00583">
    <property type="entry name" value="Acetyltransf_1"/>
    <property type="match status" value="1"/>
</dbReference>
<proteinExistence type="predicted"/>
<keyword evidence="1 4" id="KW-0808">Transferase</keyword>
<dbReference type="Proteomes" id="UP000540685">
    <property type="component" value="Unassembled WGS sequence"/>
</dbReference>
<dbReference type="AlphaFoldDB" id="A0A7W9IMW5"/>
<protein>
    <submittedName>
        <fullName evidence="4">GNAT superfamily N-acetyltransferase</fullName>
    </submittedName>
</protein>
<evidence type="ECO:0000313" key="4">
    <source>
        <dbReference type="EMBL" id="MBB5823687.1"/>
    </source>
</evidence>
<dbReference type="PANTHER" id="PTHR43877">
    <property type="entry name" value="AMINOALKYLPHOSPHONATE N-ACETYLTRANSFERASE-RELATED-RELATED"/>
    <property type="match status" value="1"/>
</dbReference>
<dbReference type="InterPro" id="IPR000182">
    <property type="entry name" value="GNAT_dom"/>
</dbReference>
<evidence type="ECO:0000259" key="3">
    <source>
        <dbReference type="PROSITE" id="PS51186"/>
    </source>
</evidence>
<accession>A0A7W9IMW5</accession>
<evidence type="ECO:0000256" key="2">
    <source>
        <dbReference type="ARBA" id="ARBA00023315"/>
    </source>
</evidence>
<organism evidence="4 5">
    <name type="scientific">Streptosporangium becharense</name>
    <dbReference type="NCBI Taxonomy" id="1816182"/>
    <lineage>
        <taxon>Bacteria</taxon>
        <taxon>Bacillati</taxon>
        <taxon>Actinomycetota</taxon>
        <taxon>Actinomycetes</taxon>
        <taxon>Streptosporangiales</taxon>
        <taxon>Streptosporangiaceae</taxon>
        <taxon>Streptosporangium</taxon>
    </lineage>
</organism>
<dbReference type="SUPFAM" id="SSF55729">
    <property type="entry name" value="Acyl-CoA N-acyltransferases (Nat)"/>
    <property type="match status" value="1"/>
</dbReference>
<feature type="domain" description="N-acetyltransferase" evidence="3">
    <location>
        <begin position="2"/>
        <end position="173"/>
    </location>
</feature>
<dbReference type="RefSeq" id="WP_184546462.1">
    <property type="nucleotide sequence ID" value="NZ_JACHMP010000001.1"/>
</dbReference>
<dbReference type="EMBL" id="JACHMP010000001">
    <property type="protein sequence ID" value="MBB5823687.1"/>
    <property type="molecule type" value="Genomic_DNA"/>
</dbReference>
<name>A0A7W9IMW5_9ACTN</name>
<dbReference type="GO" id="GO:0016747">
    <property type="term" value="F:acyltransferase activity, transferring groups other than amino-acyl groups"/>
    <property type="evidence" value="ECO:0007669"/>
    <property type="project" value="InterPro"/>
</dbReference>
<dbReference type="Gene3D" id="3.40.630.30">
    <property type="match status" value="1"/>
</dbReference>
<gene>
    <name evidence="4" type="ORF">F4562_006749</name>
</gene>
<dbReference type="PROSITE" id="PS51186">
    <property type="entry name" value="GNAT"/>
    <property type="match status" value="1"/>
</dbReference>
<reference evidence="4 5" key="1">
    <citation type="submission" date="2020-08" db="EMBL/GenBank/DDBJ databases">
        <title>Sequencing the genomes of 1000 actinobacteria strains.</title>
        <authorList>
            <person name="Klenk H.-P."/>
        </authorList>
    </citation>
    <scope>NUCLEOTIDE SEQUENCE [LARGE SCALE GENOMIC DNA]</scope>
    <source>
        <strain evidence="4 5">DSM 46887</strain>
    </source>
</reference>
<evidence type="ECO:0000256" key="1">
    <source>
        <dbReference type="ARBA" id="ARBA00022679"/>
    </source>
</evidence>
<evidence type="ECO:0000313" key="5">
    <source>
        <dbReference type="Proteomes" id="UP000540685"/>
    </source>
</evidence>
<sequence length="178" mass="18362">MHTIERLSAEEFPGSVDGLAEVLVDAVGDGASVGFLAPFDHEAAAAWWRAQAPAVADGSLIVWACRDGGGIDATVSLALAGKPNGRHRAEVVKLMVRRGARGRGLARALLATAEATAAAAGVTLLLLDTQTGSTAERVYLAGGWTRYGVVPDYAAAPDGSLQSCSFFYKPLTPVPALS</sequence>
<dbReference type="InterPro" id="IPR016181">
    <property type="entry name" value="Acyl_CoA_acyltransferase"/>
</dbReference>
<keyword evidence="5" id="KW-1185">Reference proteome</keyword>